<organism evidence="2 3">
    <name type="scientific">Brassica cretica</name>
    <name type="common">Mustard</name>
    <dbReference type="NCBI Taxonomy" id="69181"/>
    <lineage>
        <taxon>Eukaryota</taxon>
        <taxon>Viridiplantae</taxon>
        <taxon>Streptophyta</taxon>
        <taxon>Embryophyta</taxon>
        <taxon>Tracheophyta</taxon>
        <taxon>Spermatophyta</taxon>
        <taxon>Magnoliopsida</taxon>
        <taxon>eudicotyledons</taxon>
        <taxon>Gunneridae</taxon>
        <taxon>Pentapetalae</taxon>
        <taxon>rosids</taxon>
        <taxon>malvids</taxon>
        <taxon>Brassicales</taxon>
        <taxon>Brassicaceae</taxon>
        <taxon>Brassiceae</taxon>
        <taxon>Brassica</taxon>
    </lineage>
</organism>
<dbReference type="AlphaFoldDB" id="A0A8S9S7I1"/>
<evidence type="ECO:0000256" key="1">
    <source>
        <dbReference type="SAM" id="Phobius"/>
    </source>
</evidence>
<dbReference type="EMBL" id="QGKX02000088">
    <property type="protein sequence ID" value="KAF3588182.1"/>
    <property type="molecule type" value="Genomic_DNA"/>
</dbReference>
<name>A0A8S9S7I1_BRACR</name>
<keyword evidence="1" id="KW-0472">Membrane</keyword>
<comment type="caution">
    <text evidence="2">The sequence shown here is derived from an EMBL/GenBank/DDBJ whole genome shotgun (WGS) entry which is preliminary data.</text>
</comment>
<keyword evidence="1" id="KW-1133">Transmembrane helix</keyword>
<dbReference type="Proteomes" id="UP000712600">
    <property type="component" value="Unassembled WGS sequence"/>
</dbReference>
<evidence type="ECO:0000313" key="3">
    <source>
        <dbReference type="Proteomes" id="UP000712600"/>
    </source>
</evidence>
<reference evidence="2" key="1">
    <citation type="submission" date="2019-12" db="EMBL/GenBank/DDBJ databases">
        <title>Genome sequencing and annotation of Brassica cretica.</title>
        <authorList>
            <person name="Studholme D.J."/>
            <person name="Sarris P."/>
        </authorList>
    </citation>
    <scope>NUCLEOTIDE SEQUENCE</scope>
    <source>
        <strain evidence="2">PFS-109/04</strain>
        <tissue evidence="2">Leaf</tissue>
    </source>
</reference>
<protein>
    <submittedName>
        <fullName evidence="2">Uncharacterized protein</fullName>
    </submittedName>
</protein>
<gene>
    <name evidence="2" type="ORF">F2Q69_00027633</name>
</gene>
<accession>A0A8S9S7I1</accession>
<sequence length="77" mass="8313">MLVVSAAADAVMFPTVVTVASVAATLSGVVVTSMGVLLSGMIVLFMRDQPRRRLVSSSPHFRDALRSQRVASWSRHQ</sequence>
<evidence type="ECO:0000313" key="2">
    <source>
        <dbReference type="EMBL" id="KAF3588182.1"/>
    </source>
</evidence>
<feature type="transmembrane region" description="Helical" evidence="1">
    <location>
        <begin position="20"/>
        <end position="46"/>
    </location>
</feature>
<proteinExistence type="predicted"/>
<keyword evidence="1" id="KW-0812">Transmembrane</keyword>